<keyword evidence="2" id="KW-1185">Reference proteome</keyword>
<evidence type="ECO:0000313" key="3">
    <source>
        <dbReference type="WBParaSite" id="NBR_0000229701-mRNA-1"/>
    </source>
</evidence>
<reference evidence="3" key="1">
    <citation type="submission" date="2017-02" db="UniProtKB">
        <authorList>
            <consortium name="WormBaseParasite"/>
        </authorList>
    </citation>
    <scope>IDENTIFICATION</scope>
</reference>
<dbReference type="AlphaFoldDB" id="A0A0N4XIE5"/>
<accession>A0A0N4XIE5</accession>
<evidence type="ECO:0000313" key="1">
    <source>
        <dbReference type="EMBL" id="VDL65888.1"/>
    </source>
</evidence>
<dbReference type="Proteomes" id="UP000271162">
    <property type="component" value="Unassembled WGS sequence"/>
</dbReference>
<dbReference type="WBParaSite" id="NBR_0000229701-mRNA-1">
    <property type="protein sequence ID" value="NBR_0000229701-mRNA-1"/>
    <property type="gene ID" value="NBR_0000229701"/>
</dbReference>
<dbReference type="EMBL" id="UYSL01002502">
    <property type="protein sequence ID" value="VDL65888.1"/>
    <property type="molecule type" value="Genomic_DNA"/>
</dbReference>
<protein>
    <submittedName>
        <fullName evidence="1 3">Uncharacterized protein</fullName>
    </submittedName>
</protein>
<evidence type="ECO:0000313" key="2">
    <source>
        <dbReference type="Proteomes" id="UP000271162"/>
    </source>
</evidence>
<reference evidence="1 2" key="2">
    <citation type="submission" date="2018-11" db="EMBL/GenBank/DDBJ databases">
        <authorList>
            <consortium name="Pathogen Informatics"/>
        </authorList>
    </citation>
    <scope>NUCLEOTIDE SEQUENCE [LARGE SCALE GENOMIC DNA]</scope>
</reference>
<organism evidence="3">
    <name type="scientific">Nippostrongylus brasiliensis</name>
    <name type="common">Rat hookworm</name>
    <dbReference type="NCBI Taxonomy" id="27835"/>
    <lineage>
        <taxon>Eukaryota</taxon>
        <taxon>Metazoa</taxon>
        <taxon>Ecdysozoa</taxon>
        <taxon>Nematoda</taxon>
        <taxon>Chromadorea</taxon>
        <taxon>Rhabditida</taxon>
        <taxon>Rhabditina</taxon>
        <taxon>Rhabditomorpha</taxon>
        <taxon>Strongyloidea</taxon>
        <taxon>Heligmosomidae</taxon>
        <taxon>Nippostrongylus</taxon>
    </lineage>
</organism>
<proteinExistence type="predicted"/>
<sequence length="60" mass="7010">MALPMSPTRRERLSEKLDMLWLAQPRTLPIGPVRNWALPSMQSEPELRTLDKLQVTQPER</sequence>
<name>A0A0N4XIE5_NIPBR</name>
<gene>
    <name evidence="1" type="ORF">NBR_LOCUS2299</name>
</gene>